<feature type="transmembrane region" description="Helical" evidence="1">
    <location>
        <begin position="358"/>
        <end position="377"/>
    </location>
</feature>
<dbReference type="InterPro" id="IPR011701">
    <property type="entry name" value="MFS"/>
</dbReference>
<feature type="transmembrane region" description="Helical" evidence="1">
    <location>
        <begin position="132"/>
        <end position="153"/>
    </location>
</feature>
<name>A0A6J6G2V1_9ZZZZ</name>
<protein>
    <submittedName>
        <fullName evidence="2">Unannotated protein</fullName>
    </submittedName>
</protein>
<organism evidence="2">
    <name type="scientific">freshwater metagenome</name>
    <dbReference type="NCBI Taxonomy" id="449393"/>
    <lineage>
        <taxon>unclassified sequences</taxon>
        <taxon>metagenomes</taxon>
        <taxon>ecological metagenomes</taxon>
    </lineage>
</organism>
<evidence type="ECO:0000313" key="2">
    <source>
        <dbReference type="EMBL" id="CAB4593533.1"/>
    </source>
</evidence>
<dbReference type="EMBL" id="CAFBQT010000068">
    <property type="protein sequence ID" value="CAB5064123.1"/>
    <property type="molecule type" value="Genomic_DNA"/>
</dbReference>
<reference evidence="2" key="1">
    <citation type="submission" date="2020-05" db="EMBL/GenBank/DDBJ databases">
        <authorList>
            <person name="Chiriac C."/>
            <person name="Salcher M."/>
            <person name="Ghai R."/>
            <person name="Kavagutti S V."/>
        </authorList>
    </citation>
    <scope>NUCLEOTIDE SEQUENCE</scope>
</reference>
<dbReference type="EMBL" id="CAEZUF010000059">
    <property type="protein sequence ID" value="CAB4593533.1"/>
    <property type="molecule type" value="Genomic_DNA"/>
</dbReference>
<dbReference type="PANTHER" id="PTHR23523:SF2">
    <property type="entry name" value="2-NITROIMIDAZOLE TRANSPORTER"/>
    <property type="match status" value="1"/>
</dbReference>
<feature type="transmembrane region" description="Helical" evidence="1">
    <location>
        <begin position="272"/>
        <end position="290"/>
    </location>
</feature>
<gene>
    <name evidence="2" type="ORF">UFOPK1791_00698</name>
    <name evidence="3" type="ORF">UFOPK4355_00635</name>
</gene>
<dbReference type="GO" id="GO:0022857">
    <property type="term" value="F:transmembrane transporter activity"/>
    <property type="evidence" value="ECO:0007669"/>
    <property type="project" value="InterPro"/>
</dbReference>
<accession>A0A6J6G2V1</accession>
<keyword evidence="1" id="KW-0472">Membrane</keyword>
<feature type="transmembrane region" description="Helical" evidence="1">
    <location>
        <begin position="98"/>
        <end position="120"/>
    </location>
</feature>
<keyword evidence="1" id="KW-1133">Transmembrane helix</keyword>
<dbReference type="Gene3D" id="1.20.1250.20">
    <property type="entry name" value="MFS general substrate transporter like domains"/>
    <property type="match status" value="1"/>
</dbReference>
<dbReference type="InterPro" id="IPR036259">
    <property type="entry name" value="MFS_trans_sf"/>
</dbReference>
<feature type="transmembrane region" description="Helical" evidence="1">
    <location>
        <begin position="244"/>
        <end position="263"/>
    </location>
</feature>
<dbReference type="AlphaFoldDB" id="A0A6J6G2V1"/>
<dbReference type="InterPro" id="IPR052524">
    <property type="entry name" value="MFS_Cyanate_Porter"/>
</dbReference>
<feature type="transmembrane region" description="Helical" evidence="1">
    <location>
        <begin position="42"/>
        <end position="62"/>
    </location>
</feature>
<feature type="transmembrane region" description="Helical" evidence="1">
    <location>
        <begin position="329"/>
        <end position="352"/>
    </location>
</feature>
<feature type="transmembrane region" description="Helical" evidence="1">
    <location>
        <begin position="165"/>
        <end position="184"/>
    </location>
</feature>
<evidence type="ECO:0000256" key="1">
    <source>
        <dbReference type="SAM" id="Phobius"/>
    </source>
</evidence>
<feature type="transmembrane region" description="Helical" evidence="1">
    <location>
        <begin position="205"/>
        <end position="224"/>
    </location>
</feature>
<sequence>MFKWRSRELIVLILIAGCIRAPLTSLSPQINQIREDLGISVSLFGFLTSIPVICFAIAAPLPYTKLFRRISNELLIVLSLFILGFATISRSIGNSTNVFIATIILGIAIAILNVVTPAIVRRDYPTKITVIMPIYSATLALVASAAAGFSIPISRFFQDSWRIGIGIWALLPLITALLWIPVLRKAKKKTFEDANYWGTLLRSKSAWMVTLYMGLQSTLFYAQIAWLPKMLMDQGYSEIRSGALLGFTTFTGFIFTFALPLIFGRGANQKNAILLTAIPGIFGFAGLQYLNTGWTIPSLVLVSATHAALPVALGLIAMKSPTPEQTGHLSAMAQGIGYGLTAIFPVGFGLLYQATNSWNIVINILIGICVIQAVIGLRANR</sequence>
<evidence type="ECO:0000313" key="3">
    <source>
        <dbReference type="EMBL" id="CAB5064123.1"/>
    </source>
</evidence>
<feature type="transmembrane region" description="Helical" evidence="1">
    <location>
        <begin position="74"/>
        <end position="92"/>
    </location>
</feature>
<dbReference type="Pfam" id="PF07690">
    <property type="entry name" value="MFS_1"/>
    <property type="match status" value="1"/>
</dbReference>
<dbReference type="PANTHER" id="PTHR23523">
    <property type="match status" value="1"/>
</dbReference>
<proteinExistence type="predicted"/>
<dbReference type="SUPFAM" id="SSF103473">
    <property type="entry name" value="MFS general substrate transporter"/>
    <property type="match status" value="1"/>
</dbReference>
<feature type="transmembrane region" description="Helical" evidence="1">
    <location>
        <begin position="296"/>
        <end position="317"/>
    </location>
</feature>
<keyword evidence="1" id="KW-0812">Transmembrane</keyword>